<dbReference type="InterPro" id="IPR017896">
    <property type="entry name" value="4Fe4S_Fe-S-bd"/>
</dbReference>
<reference evidence="6 7" key="1">
    <citation type="journal article" date="2011" name="J. Bacteriol.">
        <title>Complete genome sequence and updated annotation of Desulfovibrio alaskensis G20.</title>
        <authorList>
            <person name="Hauser L.J."/>
            <person name="Land M.L."/>
            <person name="Brown S.D."/>
            <person name="Larimer F."/>
            <person name="Keller K.L."/>
            <person name="Rapp-Giles B.J."/>
            <person name="Price M.N."/>
            <person name="Lin M."/>
            <person name="Bruce D.C."/>
            <person name="Detter J.C."/>
            <person name="Tapia R."/>
            <person name="Han C.S."/>
            <person name="Goodwin L.A."/>
            <person name="Cheng J.F."/>
            <person name="Pitluck S."/>
            <person name="Copeland A."/>
            <person name="Lucas S."/>
            <person name="Nolan M."/>
            <person name="Lapidus A.L."/>
            <person name="Palumbo A.V."/>
            <person name="Wall J.D."/>
        </authorList>
    </citation>
    <scope>NUCLEOTIDE SEQUENCE [LARGE SCALE GENOMIC DNA]</scope>
    <source>
        <strain evidence="7">ATCC BAA 1058 / DSM 17464 / G20</strain>
    </source>
</reference>
<dbReference type="CDD" id="cd04410">
    <property type="entry name" value="DMSOR_beta-like"/>
    <property type="match status" value="1"/>
</dbReference>
<keyword evidence="2" id="KW-0479">Metal-binding</keyword>
<evidence type="ECO:0000259" key="5">
    <source>
        <dbReference type="PROSITE" id="PS51379"/>
    </source>
</evidence>
<dbReference type="Pfam" id="PF13247">
    <property type="entry name" value="Fer4_11"/>
    <property type="match status" value="1"/>
</dbReference>
<evidence type="ECO:0000256" key="4">
    <source>
        <dbReference type="ARBA" id="ARBA00023014"/>
    </source>
</evidence>
<feature type="domain" description="4Fe-4S ferredoxin-type" evidence="5">
    <location>
        <begin position="6"/>
        <end position="37"/>
    </location>
</feature>
<dbReference type="HOGENOM" id="CLU_043374_2_2_7"/>
<dbReference type="PANTHER" id="PTHR43177:SF3">
    <property type="entry name" value="PROTEIN NRFC HOMOLOG"/>
    <property type="match status" value="1"/>
</dbReference>
<dbReference type="PANTHER" id="PTHR43177">
    <property type="entry name" value="PROTEIN NRFC"/>
    <property type="match status" value="1"/>
</dbReference>
<keyword evidence="3" id="KW-0408">Iron</keyword>
<protein>
    <submittedName>
        <fullName evidence="6">4Fe-4S ferredoxin iron-sulfur binding domain-containing protein</fullName>
    </submittedName>
</protein>
<dbReference type="RefSeq" id="WP_011367987.1">
    <property type="nucleotide sequence ID" value="NC_007519.1"/>
</dbReference>
<name>Q30ZL4_OLEA2</name>
<feature type="domain" description="4Fe-4S ferredoxin-type" evidence="5">
    <location>
        <begin position="72"/>
        <end position="103"/>
    </location>
</feature>
<evidence type="ECO:0000313" key="6">
    <source>
        <dbReference type="EMBL" id="ABB38882.1"/>
    </source>
</evidence>
<dbReference type="STRING" id="207559.Dde_2085"/>
<proteinExistence type="predicted"/>
<dbReference type="Gene3D" id="3.30.70.20">
    <property type="match status" value="2"/>
</dbReference>
<organism evidence="6 7">
    <name type="scientific">Oleidesulfovibrio alaskensis (strain ATCC BAA-1058 / DSM 17464 / G20)</name>
    <name type="common">Desulfovibrio alaskensis</name>
    <dbReference type="NCBI Taxonomy" id="207559"/>
    <lineage>
        <taxon>Bacteria</taxon>
        <taxon>Pseudomonadati</taxon>
        <taxon>Thermodesulfobacteriota</taxon>
        <taxon>Desulfovibrionia</taxon>
        <taxon>Desulfovibrionales</taxon>
        <taxon>Desulfovibrionaceae</taxon>
        <taxon>Oleidesulfovibrio</taxon>
    </lineage>
</organism>
<evidence type="ECO:0000256" key="2">
    <source>
        <dbReference type="ARBA" id="ARBA00022723"/>
    </source>
</evidence>
<gene>
    <name evidence="6" type="ordered locus">Dde_2085</name>
</gene>
<dbReference type="eggNOG" id="COG0437">
    <property type="taxonomic scope" value="Bacteria"/>
</dbReference>
<keyword evidence="4" id="KW-0411">Iron-sulfur</keyword>
<dbReference type="SUPFAM" id="SSF54862">
    <property type="entry name" value="4Fe-4S ferredoxins"/>
    <property type="match status" value="1"/>
</dbReference>
<sequence>MSCEGKTLFIDYSRCIGCESCEAVCKFLYDTPRIAMTRTVEGIMVPLYCKHCEQAHCMKVCNRGALMRDRDGAVVLQPLLCRGCETRNCILACPYAAFFATDLGVTVQKCDLCASRRDVGLEPACVEMCPCEAIMLVDRDSVPDMETEESRRAYERVMAHIRPPARKK</sequence>
<dbReference type="Proteomes" id="UP000002710">
    <property type="component" value="Chromosome"/>
</dbReference>
<dbReference type="EMBL" id="CP000112">
    <property type="protein sequence ID" value="ABB38882.1"/>
    <property type="molecule type" value="Genomic_DNA"/>
</dbReference>
<evidence type="ECO:0000256" key="3">
    <source>
        <dbReference type="ARBA" id="ARBA00023004"/>
    </source>
</evidence>
<evidence type="ECO:0000256" key="1">
    <source>
        <dbReference type="ARBA" id="ARBA00022485"/>
    </source>
</evidence>
<dbReference type="KEGG" id="dde:Dde_2085"/>
<dbReference type="AlphaFoldDB" id="Q30ZL4"/>
<dbReference type="Pfam" id="PF00037">
    <property type="entry name" value="Fer4"/>
    <property type="match status" value="1"/>
</dbReference>
<keyword evidence="7" id="KW-1185">Reference proteome</keyword>
<dbReference type="GO" id="GO:0046872">
    <property type="term" value="F:metal ion binding"/>
    <property type="evidence" value="ECO:0007669"/>
    <property type="project" value="UniProtKB-KW"/>
</dbReference>
<accession>Q30ZL4</accession>
<keyword evidence="1" id="KW-0004">4Fe-4S</keyword>
<dbReference type="GO" id="GO:0051539">
    <property type="term" value="F:4 iron, 4 sulfur cluster binding"/>
    <property type="evidence" value="ECO:0007669"/>
    <property type="project" value="UniProtKB-KW"/>
</dbReference>
<evidence type="ECO:0000313" key="7">
    <source>
        <dbReference type="Proteomes" id="UP000002710"/>
    </source>
</evidence>
<dbReference type="InterPro" id="IPR050954">
    <property type="entry name" value="ET_IronSulfur_Cluster-Binding"/>
</dbReference>
<dbReference type="PROSITE" id="PS51379">
    <property type="entry name" value="4FE4S_FER_2"/>
    <property type="match status" value="2"/>
</dbReference>